<dbReference type="EMBL" id="VUNQ01000002">
    <property type="protein sequence ID" value="MSU00251.1"/>
    <property type="molecule type" value="Genomic_DNA"/>
</dbReference>
<evidence type="ECO:0000256" key="7">
    <source>
        <dbReference type="SAM" id="Phobius"/>
    </source>
</evidence>
<dbReference type="RefSeq" id="WP_154438595.1">
    <property type="nucleotide sequence ID" value="NZ_VUNQ01000002.1"/>
</dbReference>
<dbReference type="PANTHER" id="PTHR32309">
    <property type="entry name" value="TYROSINE-PROTEIN KINASE"/>
    <property type="match status" value="1"/>
</dbReference>
<proteinExistence type="inferred from homology"/>
<dbReference type="GO" id="GO:0004713">
    <property type="term" value="F:protein tyrosine kinase activity"/>
    <property type="evidence" value="ECO:0007669"/>
    <property type="project" value="TreeGrafter"/>
</dbReference>
<evidence type="ECO:0000256" key="1">
    <source>
        <dbReference type="ARBA" id="ARBA00004651"/>
    </source>
</evidence>
<keyword evidence="3" id="KW-1003">Cell membrane</keyword>
<reference evidence="9 10" key="1">
    <citation type="submission" date="2019-09" db="EMBL/GenBank/DDBJ databases">
        <title>In-depth cultivation of the pig gut microbiome towards novel bacterial diversity and tailored functional studies.</title>
        <authorList>
            <person name="Wylensek D."/>
            <person name="Hitch T.C.A."/>
            <person name="Clavel T."/>
        </authorList>
    </citation>
    <scope>NUCLEOTIDE SEQUENCE [LARGE SCALE GENOMIC DNA]</scope>
    <source>
        <strain evidence="9 10">WCA3-693-APC-4?</strain>
    </source>
</reference>
<evidence type="ECO:0000256" key="6">
    <source>
        <dbReference type="ARBA" id="ARBA00023136"/>
    </source>
</evidence>
<sequence length="460" mass="52604">MEERNDIEEISLRELIETLLKGKRLIALIVAVTLVLSFGVSFYMKENSQRAKIIISLNFKGIESGLNPDGTKFDIQKIKSPTVLMPVIETLELNEEVTTDSIRRNINITPIVPNHIVTYIQKQREEGQDYTYFPNEFVVTLDVDKSKGITTQNVTEILDSIIDSYGDYFNDNYSEEAVLANAIGTIDYSSYDYPETSRVINNQISIMKSYLNTRIGEAPEFRSTRTGMTFADISKSLDIIDSVELNRMDSLIGAFNLTKNMEKLIINYEYRIKRDELEKNKKQSELSVAKGMMESYKRETNALLIPGMSTEGLEIDNSEKYYDKLVEKATNAGVDASNKSHDINYYLNEIEKLKNDDVDIEIKQRAEKDVLELADIIKVKLIEWIDIINETASEYYEIKFSKAIMKISPVEIYNDVNMKLNVAIAGVLGLMLGIFVVFFREYWKNTNPNNTNPKTVKSTK</sequence>
<evidence type="ECO:0000313" key="10">
    <source>
        <dbReference type="Proteomes" id="UP000469523"/>
    </source>
</evidence>
<comment type="caution">
    <text evidence="9">The sequence shown here is derived from an EMBL/GenBank/DDBJ whole genome shotgun (WGS) entry which is preliminary data.</text>
</comment>
<gene>
    <name evidence="9" type="ORF">FYJ83_02055</name>
</gene>
<evidence type="ECO:0000256" key="3">
    <source>
        <dbReference type="ARBA" id="ARBA00022475"/>
    </source>
</evidence>
<keyword evidence="10" id="KW-1185">Reference proteome</keyword>
<organism evidence="9 10">
    <name type="scientific">Tissierella pigra</name>
    <dbReference type="NCBI Taxonomy" id="2607614"/>
    <lineage>
        <taxon>Bacteria</taxon>
        <taxon>Bacillati</taxon>
        <taxon>Bacillota</taxon>
        <taxon>Tissierellia</taxon>
        <taxon>Tissierellales</taxon>
        <taxon>Tissierellaceae</taxon>
        <taxon>Tissierella</taxon>
    </lineage>
</organism>
<name>A0A6N7XDW6_9FIRM</name>
<protein>
    <submittedName>
        <fullName evidence="9">Exopolysaccharide biosynthesis protein</fullName>
    </submittedName>
</protein>
<dbReference type="Proteomes" id="UP000469523">
    <property type="component" value="Unassembled WGS sequence"/>
</dbReference>
<keyword evidence="4 7" id="KW-0812">Transmembrane</keyword>
<evidence type="ECO:0000256" key="4">
    <source>
        <dbReference type="ARBA" id="ARBA00022692"/>
    </source>
</evidence>
<feature type="domain" description="Polysaccharide chain length determinant N-terminal" evidence="8">
    <location>
        <begin position="8"/>
        <end position="89"/>
    </location>
</feature>
<evidence type="ECO:0000259" key="8">
    <source>
        <dbReference type="Pfam" id="PF02706"/>
    </source>
</evidence>
<comment type="similarity">
    <text evidence="2">Belongs to the CpsC/CapA family.</text>
</comment>
<accession>A0A6N7XDW6</accession>
<keyword evidence="6 7" id="KW-0472">Membrane</keyword>
<comment type="subcellular location">
    <subcellularLocation>
        <location evidence="1">Cell membrane</location>
        <topology evidence="1">Multi-pass membrane protein</topology>
    </subcellularLocation>
</comment>
<dbReference type="InterPro" id="IPR003856">
    <property type="entry name" value="LPS_length_determ_N"/>
</dbReference>
<keyword evidence="5 7" id="KW-1133">Transmembrane helix</keyword>
<dbReference type="AlphaFoldDB" id="A0A6N7XDW6"/>
<feature type="transmembrane region" description="Helical" evidence="7">
    <location>
        <begin position="25"/>
        <end position="44"/>
    </location>
</feature>
<dbReference type="GO" id="GO:0005886">
    <property type="term" value="C:plasma membrane"/>
    <property type="evidence" value="ECO:0007669"/>
    <property type="project" value="UniProtKB-SubCell"/>
</dbReference>
<evidence type="ECO:0000256" key="5">
    <source>
        <dbReference type="ARBA" id="ARBA00022989"/>
    </source>
</evidence>
<evidence type="ECO:0000256" key="2">
    <source>
        <dbReference type="ARBA" id="ARBA00006683"/>
    </source>
</evidence>
<feature type="transmembrane region" description="Helical" evidence="7">
    <location>
        <begin position="420"/>
        <end position="439"/>
    </location>
</feature>
<dbReference type="Pfam" id="PF02706">
    <property type="entry name" value="Wzz"/>
    <property type="match status" value="1"/>
</dbReference>
<dbReference type="InterPro" id="IPR050445">
    <property type="entry name" value="Bact_polysacc_biosynth/exp"/>
</dbReference>
<evidence type="ECO:0000313" key="9">
    <source>
        <dbReference type="EMBL" id="MSU00251.1"/>
    </source>
</evidence>
<dbReference type="PANTHER" id="PTHR32309:SF13">
    <property type="entry name" value="FERRIC ENTEROBACTIN TRANSPORT PROTEIN FEPE"/>
    <property type="match status" value="1"/>
</dbReference>